<dbReference type="InterPro" id="IPR027417">
    <property type="entry name" value="P-loop_NTPase"/>
</dbReference>
<dbReference type="PATRIC" id="fig|361041.3.peg.996"/>
<evidence type="ECO:0000256" key="8">
    <source>
        <dbReference type="ARBA" id="ARBA00022840"/>
    </source>
</evidence>
<name>A0A0F5LDC7_9HYPH</name>
<reference evidence="12 13" key="1">
    <citation type="submission" date="2015-03" db="EMBL/GenBank/DDBJ databases">
        <authorList>
            <person name="Hassan Y.I."/>
            <person name="Lepp D."/>
            <person name="Zhou T."/>
        </authorList>
    </citation>
    <scope>NUCLEOTIDE SEQUENCE [LARGE SCALE GENOMIC DNA]</scope>
    <source>
        <strain evidence="12 13">GH2-10</strain>
    </source>
</reference>
<evidence type="ECO:0000259" key="11">
    <source>
        <dbReference type="PROSITE" id="PS50893"/>
    </source>
</evidence>
<dbReference type="Pfam" id="PF08402">
    <property type="entry name" value="TOBE_2"/>
    <property type="match status" value="1"/>
</dbReference>
<dbReference type="InterPro" id="IPR013611">
    <property type="entry name" value="Transp-assoc_OB_typ2"/>
</dbReference>
<keyword evidence="3" id="KW-0813">Transport</keyword>
<dbReference type="Proteomes" id="UP000033514">
    <property type="component" value="Unassembled WGS sequence"/>
</dbReference>
<dbReference type="GO" id="GO:0016887">
    <property type="term" value="F:ATP hydrolysis activity"/>
    <property type="evidence" value="ECO:0007669"/>
    <property type="project" value="InterPro"/>
</dbReference>
<keyword evidence="10" id="KW-0472">Membrane</keyword>
<dbReference type="NCBIfam" id="NF008653">
    <property type="entry name" value="PRK11650.1"/>
    <property type="match status" value="1"/>
</dbReference>
<dbReference type="RefSeq" id="WP_046142433.1">
    <property type="nucleotide sequence ID" value="NZ_LAJG01000014.1"/>
</dbReference>
<dbReference type="GO" id="GO:0140359">
    <property type="term" value="F:ABC-type transporter activity"/>
    <property type="evidence" value="ECO:0007669"/>
    <property type="project" value="InterPro"/>
</dbReference>
<dbReference type="AlphaFoldDB" id="A0A0F5LDC7"/>
<evidence type="ECO:0000256" key="2">
    <source>
        <dbReference type="ARBA" id="ARBA00005417"/>
    </source>
</evidence>
<keyword evidence="6" id="KW-0762">Sugar transport</keyword>
<dbReference type="FunFam" id="3.40.50.300:FF:000042">
    <property type="entry name" value="Maltose/maltodextrin ABC transporter, ATP-binding protein"/>
    <property type="match status" value="1"/>
</dbReference>
<dbReference type="SUPFAM" id="SSF52540">
    <property type="entry name" value="P-loop containing nucleoside triphosphate hydrolases"/>
    <property type="match status" value="1"/>
</dbReference>
<evidence type="ECO:0000256" key="1">
    <source>
        <dbReference type="ARBA" id="ARBA00004417"/>
    </source>
</evidence>
<dbReference type="CDD" id="cd03301">
    <property type="entry name" value="ABC_MalK_N"/>
    <property type="match status" value="1"/>
</dbReference>
<evidence type="ECO:0000313" key="12">
    <source>
        <dbReference type="EMBL" id="KKB80368.1"/>
    </source>
</evidence>
<evidence type="ECO:0000256" key="4">
    <source>
        <dbReference type="ARBA" id="ARBA00022475"/>
    </source>
</evidence>
<accession>A0A0F5LDC7</accession>
<dbReference type="InterPro" id="IPR017871">
    <property type="entry name" value="ABC_transporter-like_CS"/>
</dbReference>
<keyword evidence="13" id="KW-1185">Reference proteome</keyword>
<dbReference type="InterPro" id="IPR008995">
    <property type="entry name" value="Mo/tungstate-bd_C_term_dom"/>
</dbReference>
<keyword evidence="4" id="KW-1003">Cell membrane</keyword>
<dbReference type="InterPro" id="IPR015855">
    <property type="entry name" value="ABC_transpr_MalK-like"/>
</dbReference>
<sequence>MADLKISNVKKAYDGKPVLHGVDLSIPDSHFAVIVGPSGCGKSTLLRMIAGLEDITSGEIAIGGVVMNDIEPSDRGCAMVFQNYALYPHMSVRQNIAYPLRLAGVPVAERNVRVEQAAKILNLTDYLDRRPAQLSGGQRQRVAMGRAIVREPDVFLFDEPLSNLDALLRVQMRIEIKKLHKRLNATSIFVTHDQVEAMTLADTLIVMNGGRVEQIGSPTEIYREPASAFVAGFMGAPAMNLLPATVGADGQILLDAPGNPQGLARCALPEGSPVTLGIRPENVVLAETSGAGLPATVDLVEELGGSRVAYCNVAGHEMSVVLPASDDPLEGKPVWLTLPNQDLHLFDRISGRRLEADMTTGDKLAKREVETVA</sequence>
<comment type="subcellular location">
    <subcellularLocation>
        <location evidence="1">Cell inner membrane</location>
        <topology evidence="1">Peripheral membrane protein</topology>
    </subcellularLocation>
</comment>
<comment type="similarity">
    <text evidence="2">Belongs to the ABC transporter superfamily.</text>
</comment>
<dbReference type="PROSITE" id="PS50893">
    <property type="entry name" value="ABC_TRANSPORTER_2"/>
    <property type="match status" value="1"/>
</dbReference>
<dbReference type="GO" id="GO:0005524">
    <property type="term" value="F:ATP binding"/>
    <property type="evidence" value="ECO:0007669"/>
    <property type="project" value="UniProtKB-KW"/>
</dbReference>
<dbReference type="Gene3D" id="2.40.50.140">
    <property type="entry name" value="Nucleic acid-binding proteins"/>
    <property type="match status" value="1"/>
</dbReference>
<dbReference type="STRING" id="361041.VW35_08260"/>
<dbReference type="InterPro" id="IPR012340">
    <property type="entry name" value="NA-bd_OB-fold"/>
</dbReference>
<evidence type="ECO:0000256" key="6">
    <source>
        <dbReference type="ARBA" id="ARBA00022597"/>
    </source>
</evidence>
<dbReference type="PROSITE" id="PS00211">
    <property type="entry name" value="ABC_TRANSPORTER_1"/>
    <property type="match status" value="1"/>
</dbReference>
<organism evidence="12 13">
    <name type="scientific">Devosia soli</name>
    <dbReference type="NCBI Taxonomy" id="361041"/>
    <lineage>
        <taxon>Bacteria</taxon>
        <taxon>Pseudomonadati</taxon>
        <taxon>Pseudomonadota</taxon>
        <taxon>Alphaproteobacteria</taxon>
        <taxon>Hyphomicrobiales</taxon>
        <taxon>Devosiaceae</taxon>
        <taxon>Devosia</taxon>
    </lineage>
</organism>
<dbReference type="GO" id="GO:0055052">
    <property type="term" value="C:ATP-binding cassette (ABC) transporter complex, substrate-binding subunit-containing"/>
    <property type="evidence" value="ECO:0007669"/>
    <property type="project" value="TreeGrafter"/>
</dbReference>
<evidence type="ECO:0000256" key="3">
    <source>
        <dbReference type="ARBA" id="ARBA00022448"/>
    </source>
</evidence>
<evidence type="ECO:0000256" key="7">
    <source>
        <dbReference type="ARBA" id="ARBA00022741"/>
    </source>
</evidence>
<keyword evidence="7" id="KW-0547">Nucleotide-binding</keyword>
<dbReference type="PANTHER" id="PTHR43875:SF12">
    <property type="entry name" value="SN-GLYCEROL-3-PHOSPHATE IMPORT ATP-BINDING PROTEIN UGPC"/>
    <property type="match status" value="1"/>
</dbReference>
<keyword evidence="9" id="KW-1278">Translocase</keyword>
<dbReference type="Pfam" id="PF00005">
    <property type="entry name" value="ABC_tran"/>
    <property type="match status" value="1"/>
</dbReference>
<evidence type="ECO:0000256" key="9">
    <source>
        <dbReference type="ARBA" id="ARBA00022967"/>
    </source>
</evidence>
<feature type="domain" description="ABC transporter" evidence="11">
    <location>
        <begin position="4"/>
        <end position="234"/>
    </location>
</feature>
<dbReference type="GO" id="GO:0008643">
    <property type="term" value="P:carbohydrate transport"/>
    <property type="evidence" value="ECO:0007669"/>
    <property type="project" value="InterPro"/>
</dbReference>
<proteinExistence type="inferred from homology"/>
<dbReference type="PANTHER" id="PTHR43875">
    <property type="entry name" value="MALTODEXTRIN IMPORT ATP-BINDING PROTEIN MSMX"/>
    <property type="match status" value="1"/>
</dbReference>
<dbReference type="GO" id="GO:0015794">
    <property type="term" value="P:glycerol-3-phosphate transmembrane transport"/>
    <property type="evidence" value="ECO:0007669"/>
    <property type="project" value="TreeGrafter"/>
</dbReference>
<comment type="caution">
    <text evidence="12">The sequence shown here is derived from an EMBL/GenBank/DDBJ whole genome shotgun (WGS) entry which is preliminary data.</text>
</comment>
<dbReference type="SMART" id="SM00382">
    <property type="entry name" value="AAA"/>
    <property type="match status" value="1"/>
</dbReference>
<evidence type="ECO:0000313" key="13">
    <source>
        <dbReference type="Proteomes" id="UP000033514"/>
    </source>
</evidence>
<dbReference type="InterPro" id="IPR047641">
    <property type="entry name" value="ABC_transpr_MalK/UgpC-like"/>
</dbReference>
<evidence type="ECO:0000256" key="10">
    <source>
        <dbReference type="ARBA" id="ARBA00023136"/>
    </source>
</evidence>
<dbReference type="Gene3D" id="3.40.50.300">
    <property type="entry name" value="P-loop containing nucleotide triphosphate hydrolases"/>
    <property type="match status" value="1"/>
</dbReference>
<dbReference type="Gene3D" id="2.40.50.100">
    <property type="match status" value="1"/>
</dbReference>
<protein>
    <submittedName>
        <fullName evidence="12">Glycerol-3-phosphate ABC transporter ATP-binding protein</fullName>
    </submittedName>
</protein>
<dbReference type="GO" id="GO:0001407">
    <property type="term" value="P:glycerophosphodiester transmembrane transport"/>
    <property type="evidence" value="ECO:0007669"/>
    <property type="project" value="TreeGrafter"/>
</dbReference>
<dbReference type="SUPFAM" id="SSF50331">
    <property type="entry name" value="MOP-like"/>
    <property type="match status" value="1"/>
</dbReference>
<evidence type="ECO:0000256" key="5">
    <source>
        <dbReference type="ARBA" id="ARBA00022519"/>
    </source>
</evidence>
<keyword evidence="8 12" id="KW-0067">ATP-binding</keyword>
<dbReference type="EMBL" id="LAJG01000014">
    <property type="protein sequence ID" value="KKB80368.1"/>
    <property type="molecule type" value="Genomic_DNA"/>
</dbReference>
<keyword evidence="5" id="KW-0997">Cell inner membrane</keyword>
<gene>
    <name evidence="12" type="ORF">VW35_08260</name>
</gene>
<dbReference type="InterPro" id="IPR003593">
    <property type="entry name" value="AAA+_ATPase"/>
</dbReference>
<dbReference type="OrthoDB" id="7817850at2"/>
<dbReference type="InterPro" id="IPR003439">
    <property type="entry name" value="ABC_transporter-like_ATP-bd"/>
</dbReference>